<feature type="compositionally biased region" description="Polar residues" evidence="5">
    <location>
        <begin position="21"/>
        <end position="31"/>
    </location>
</feature>
<dbReference type="GO" id="GO:0005737">
    <property type="term" value="C:cytoplasm"/>
    <property type="evidence" value="ECO:0007669"/>
    <property type="project" value="UniProtKB-SubCell"/>
</dbReference>
<comment type="subunit">
    <text evidence="3">Homodimer.</text>
</comment>
<dbReference type="Proteomes" id="UP000181992">
    <property type="component" value="Unassembled WGS sequence"/>
</dbReference>
<dbReference type="HAMAP" id="MF_01151">
    <property type="entry name" value="GrpE"/>
    <property type="match status" value="1"/>
</dbReference>
<sequence length="222" mass="25405">MTQKKDIKDGENLEEIMDSEQGANSLDSTSGDVYDGFVPSEKDMKDEEIQFENEDELESPALVLKKIRGKLHLCEKEKKEYLDGWQRMRADFANVRKEEETRRGEMIKFASEGLVEDLLPVLDSFSMAFANKDAWEKVDENWRKGVEYIYAQIYSILESRGLTEIGKIGEPVDPRLHVTMAEVCTSSEEQVHTIAEVIQKGYHLHSKVIRPAKVNVFAKTEA</sequence>
<dbReference type="PANTHER" id="PTHR21237:SF23">
    <property type="entry name" value="GRPE PROTEIN HOMOLOG, MITOCHONDRIAL"/>
    <property type="match status" value="1"/>
</dbReference>
<keyword evidence="3" id="KW-0346">Stress response</keyword>
<comment type="function">
    <text evidence="3">Participates actively in the response to hyperosmotic and heat shock by preventing the aggregation of stress-denatured proteins, in association with DnaK and GrpE. It is the nucleotide exchange factor for DnaK and may function as a thermosensor. Unfolded proteins bind initially to DnaJ; upon interaction with the DnaJ-bound protein, DnaK hydrolyzes its bound ATP, resulting in the formation of a stable complex. GrpE releases ADP from DnaK; ATP binding to DnaK triggers the release of the substrate protein, thus completing the reaction cycle. Several rounds of ATP-dependent interactions between DnaJ, DnaK and GrpE are required for fully efficient folding.</text>
</comment>
<evidence type="ECO:0000256" key="5">
    <source>
        <dbReference type="SAM" id="MobiDB-lite"/>
    </source>
</evidence>
<dbReference type="Pfam" id="PF01025">
    <property type="entry name" value="GrpE"/>
    <property type="match status" value="1"/>
</dbReference>
<dbReference type="InterPro" id="IPR009012">
    <property type="entry name" value="GrpE_head"/>
</dbReference>
<dbReference type="SUPFAM" id="SSF51064">
    <property type="entry name" value="Head domain of nucleotide exchange factor GrpE"/>
    <property type="match status" value="1"/>
</dbReference>
<dbReference type="CDD" id="cd00446">
    <property type="entry name" value="GrpE"/>
    <property type="match status" value="1"/>
</dbReference>
<evidence type="ECO:0000256" key="4">
    <source>
        <dbReference type="RuleBase" id="RU004478"/>
    </source>
</evidence>
<name>A0A1J4V098_9BACT</name>
<dbReference type="Gene3D" id="3.90.20.20">
    <property type="match status" value="1"/>
</dbReference>
<dbReference type="GO" id="GO:0042803">
    <property type="term" value="F:protein homodimerization activity"/>
    <property type="evidence" value="ECO:0007669"/>
    <property type="project" value="InterPro"/>
</dbReference>
<organism evidence="6 7">
    <name type="scientific">Candidatus Nomurabacteria bacterium CG1_02_43_90</name>
    <dbReference type="NCBI Taxonomy" id="1805281"/>
    <lineage>
        <taxon>Bacteria</taxon>
        <taxon>Candidatus Nomuraibacteriota</taxon>
    </lineage>
</organism>
<gene>
    <name evidence="3" type="primary">grpE</name>
    <name evidence="6" type="ORF">AUJ77_02185</name>
</gene>
<dbReference type="SUPFAM" id="SSF58014">
    <property type="entry name" value="Coiled-coil domain of nucleotide exchange factor GrpE"/>
    <property type="match status" value="1"/>
</dbReference>
<proteinExistence type="inferred from homology"/>
<dbReference type="PRINTS" id="PR00773">
    <property type="entry name" value="GRPEPROTEIN"/>
</dbReference>
<comment type="caution">
    <text evidence="6">The sequence shown here is derived from an EMBL/GenBank/DDBJ whole genome shotgun (WGS) entry which is preliminary data.</text>
</comment>
<evidence type="ECO:0000256" key="3">
    <source>
        <dbReference type="HAMAP-Rule" id="MF_01151"/>
    </source>
</evidence>
<dbReference type="GO" id="GO:0051082">
    <property type="term" value="F:unfolded protein binding"/>
    <property type="evidence" value="ECO:0007669"/>
    <property type="project" value="TreeGrafter"/>
</dbReference>
<comment type="similarity">
    <text evidence="1 3 4">Belongs to the GrpE family.</text>
</comment>
<dbReference type="STRING" id="1805281.AUJ77_02185"/>
<evidence type="ECO:0000313" key="7">
    <source>
        <dbReference type="Proteomes" id="UP000181992"/>
    </source>
</evidence>
<dbReference type="EMBL" id="MNVN01000015">
    <property type="protein sequence ID" value="OIO30594.1"/>
    <property type="molecule type" value="Genomic_DNA"/>
</dbReference>
<evidence type="ECO:0000256" key="2">
    <source>
        <dbReference type="ARBA" id="ARBA00023186"/>
    </source>
</evidence>
<dbReference type="GO" id="GO:0006457">
    <property type="term" value="P:protein folding"/>
    <property type="evidence" value="ECO:0007669"/>
    <property type="project" value="InterPro"/>
</dbReference>
<feature type="compositionally biased region" description="Basic and acidic residues" evidence="5">
    <location>
        <begin position="1"/>
        <end position="11"/>
    </location>
</feature>
<keyword evidence="3" id="KW-0963">Cytoplasm</keyword>
<dbReference type="Gene3D" id="2.30.22.10">
    <property type="entry name" value="Head domain of nucleotide exchange factor GrpE"/>
    <property type="match status" value="1"/>
</dbReference>
<reference evidence="6 7" key="1">
    <citation type="journal article" date="2016" name="Environ. Microbiol.">
        <title>Genomic resolution of a cold subsurface aquifer community provides metabolic insights for novel microbes adapted to high CO concentrations.</title>
        <authorList>
            <person name="Probst A.J."/>
            <person name="Castelle C.J."/>
            <person name="Singh A."/>
            <person name="Brown C.T."/>
            <person name="Anantharaman K."/>
            <person name="Sharon I."/>
            <person name="Hug L.A."/>
            <person name="Burstein D."/>
            <person name="Emerson J.B."/>
            <person name="Thomas B.C."/>
            <person name="Banfield J.F."/>
        </authorList>
    </citation>
    <scope>NUCLEOTIDE SEQUENCE [LARGE SCALE GENOMIC DNA]</scope>
    <source>
        <strain evidence="6">CG1_02_43_90</strain>
    </source>
</reference>
<evidence type="ECO:0000313" key="6">
    <source>
        <dbReference type="EMBL" id="OIO30594.1"/>
    </source>
</evidence>
<keyword evidence="2 3" id="KW-0143">Chaperone</keyword>
<comment type="subcellular location">
    <subcellularLocation>
        <location evidence="3">Cytoplasm</location>
    </subcellularLocation>
</comment>
<dbReference type="AlphaFoldDB" id="A0A1J4V098"/>
<dbReference type="GO" id="GO:0000774">
    <property type="term" value="F:adenyl-nucleotide exchange factor activity"/>
    <property type="evidence" value="ECO:0007669"/>
    <property type="project" value="InterPro"/>
</dbReference>
<dbReference type="InterPro" id="IPR000740">
    <property type="entry name" value="GrpE"/>
</dbReference>
<dbReference type="InterPro" id="IPR013805">
    <property type="entry name" value="GrpE_CC"/>
</dbReference>
<feature type="region of interest" description="Disordered" evidence="5">
    <location>
        <begin position="1"/>
        <end position="39"/>
    </location>
</feature>
<protein>
    <recommendedName>
        <fullName evidence="3">Protein GrpE</fullName>
    </recommendedName>
    <alternativeName>
        <fullName evidence="3">HSP-70 cofactor</fullName>
    </alternativeName>
</protein>
<evidence type="ECO:0000256" key="1">
    <source>
        <dbReference type="ARBA" id="ARBA00009054"/>
    </source>
</evidence>
<dbReference type="PANTHER" id="PTHR21237">
    <property type="entry name" value="GRPE PROTEIN"/>
    <property type="match status" value="1"/>
</dbReference>
<dbReference type="GO" id="GO:0051087">
    <property type="term" value="F:protein-folding chaperone binding"/>
    <property type="evidence" value="ECO:0007669"/>
    <property type="project" value="InterPro"/>
</dbReference>
<accession>A0A1J4V098</accession>